<reference evidence="1" key="1">
    <citation type="submission" date="2021-01" db="EMBL/GenBank/DDBJ databases">
        <title>Whole genome shotgun sequence of Spirilliplanes yamanashiensis NBRC 15828.</title>
        <authorList>
            <person name="Komaki H."/>
            <person name="Tamura T."/>
        </authorList>
    </citation>
    <scope>NUCLEOTIDE SEQUENCE</scope>
    <source>
        <strain evidence="1">NBRC 15828</strain>
    </source>
</reference>
<protein>
    <submittedName>
        <fullName evidence="1">Uncharacterized protein</fullName>
    </submittedName>
</protein>
<sequence length="107" mass="11262">MQASSCAAATRSACGPRAGWFGDATVELVAPPITEDGIGMVLDHHDLVSLQALAQRVIGAAEYDYDDPDRTIPAYPRAAAVEAPASSQEQIHDLLTEQLDAAAGEDR</sequence>
<name>A0A8J4DLI8_9ACTN</name>
<accession>A0A8J4DLI8</accession>
<dbReference type="EMBL" id="BOOY01000041">
    <property type="protein sequence ID" value="GIJ06417.1"/>
    <property type="molecule type" value="Genomic_DNA"/>
</dbReference>
<comment type="caution">
    <text evidence="1">The sequence shown here is derived from an EMBL/GenBank/DDBJ whole genome shotgun (WGS) entry which is preliminary data.</text>
</comment>
<dbReference type="Proteomes" id="UP000652013">
    <property type="component" value="Unassembled WGS sequence"/>
</dbReference>
<evidence type="ECO:0000313" key="2">
    <source>
        <dbReference type="Proteomes" id="UP000652013"/>
    </source>
</evidence>
<dbReference type="AlphaFoldDB" id="A0A8J4DLI8"/>
<organism evidence="1 2">
    <name type="scientific">Spirilliplanes yamanashiensis</name>
    <dbReference type="NCBI Taxonomy" id="42233"/>
    <lineage>
        <taxon>Bacteria</taxon>
        <taxon>Bacillati</taxon>
        <taxon>Actinomycetota</taxon>
        <taxon>Actinomycetes</taxon>
        <taxon>Micromonosporales</taxon>
        <taxon>Micromonosporaceae</taxon>
        <taxon>Spirilliplanes</taxon>
    </lineage>
</organism>
<keyword evidence="2" id="KW-1185">Reference proteome</keyword>
<proteinExistence type="predicted"/>
<gene>
    <name evidence="1" type="ORF">Sya03_57690</name>
</gene>
<evidence type="ECO:0000313" key="1">
    <source>
        <dbReference type="EMBL" id="GIJ06417.1"/>
    </source>
</evidence>